<dbReference type="CDD" id="cd02556">
    <property type="entry name" value="PseudoU_synth_RluB"/>
    <property type="match status" value="1"/>
</dbReference>
<comment type="function">
    <text evidence="6">Responsible for synthesis of pseudouridine from uracil-2605 in 23S ribosomal RNA.</text>
</comment>
<dbReference type="InterPro" id="IPR000748">
    <property type="entry name" value="PsdUridine_synth_RsuA/RluB/E/F"/>
</dbReference>
<dbReference type="InterPro" id="IPR020103">
    <property type="entry name" value="PsdUridine_synth_cat_dom_sf"/>
</dbReference>
<dbReference type="InterPro" id="IPR042092">
    <property type="entry name" value="PsdUridine_s_RsuA/RluB/E/F_cat"/>
</dbReference>
<dbReference type="CDD" id="cd00165">
    <property type="entry name" value="S4"/>
    <property type="match status" value="1"/>
</dbReference>
<dbReference type="InterPro" id="IPR002942">
    <property type="entry name" value="S4_RNA-bd"/>
</dbReference>
<keyword evidence="12" id="KW-1185">Reference proteome</keyword>
<feature type="region of interest" description="Disordered" evidence="9">
    <location>
        <begin position="256"/>
        <end position="337"/>
    </location>
</feature>
<dbReference type="SUPFAM" id="SSF55120">
    <property type="entry name" value="Pseudouridine synthase"/>
    <property type="match status" value="1"/>
</dbReference>
<keyword evidence="3 7" id="KW-0694">RNA-binding</keyword>
<dbReference type="SMART" id="SM00363">
    <property type="entry name" value="S4"/>
    <property type="match status" value="1"/>
</dbReference>
<organism evidence="11 12">
    <name type="scientific">Moritella marina ATCC 15381</name>
    <dbReference type="NCBI Taxonomy" id="1202962"/>
    <lineage>
        <taxon>Bacteria</taxon>
        <taxon>Pseudomonadati</taxon>
        <taxon>Pseudomonadota</taxon>
        <taxon>Gammaproteobacteria</taxon>
        <taxon>Alteromonadales</taxon>
        <taxon>Moritellaceae</taxon>
        <taxon>Moritella</taxon>
    </lineage>
</organism>
<evidence type="ECO:0000256" key="2">
    <source>
        <dbReference type="ARBA" id="ARBA00022552"/>
    </source>
</evidence>
<name>A0A5J6WQH5_MORMI</name>
<dbReference type="NCBIfam" id="NF007976">
    <property type="entry name" value="PRK10700.1"/>
    <property type="match status" value="1"/>
</dbReference>
<dbReference type="Gene3D" id="3.10.290.10">
    <property type="entry name" value="RNA-binding S4 domain"/>
    <property type="match status" value="1"/>
</dbReference>
<keyword evidence="2" id="KW-0698">rRNA processing</keyword>
<dbReference type="OrthoDB" id="9807213at2"/>
<dbReference type="AlphaFoldDB" id="A0A5J6WQH5"/>
<evidence type="ECO:0000256" key="6">
    <source>
        <dbReference type="ARBA" id="ARBA00037383"/>
    </source>
</evidence>
<evidence type="ECO:0000256" key="8">
    <source>
        <dbReference type="RuleBase" id="RU003887"/>
    </source>
</evidence>
<dbReference type="Proteomes" id="UP000327424">
    <property type="component" value="Chromosome"/>
</dbReference>
<evidence type="ECO:0000256" key="7">
    <source>
        <dbReference type="PROSITE-ProRule" id="PRU00182"/>
    </source>
</evidence>
<evidence type="ECO:0000256" key="3">
    <source>
        <dbReference type="ARBA" id="ARBA00022884"/>
    </source>
</evidence>
<proteinExistence type="inferred from homology"/>
<comment type="catalytic activity">
    <reaction evidence="5">
        <text>uridine(2605) in 23S rRNA = pseudouridine(2605) in 23S rRNA</text>
        <dbReference type="Rhea" id="RHEA:42520"/>
        <dbReference type="Rhea" id="RHEA-COMP:10095"/>
        <dbReference type="Rhea" id="RHEA-COMP:10096"/>
        <dbReference type="ChEBI" id="CHEBI:65314"/>
        <dbReference type="ChEBI" id="CHEBI:65315"/>
        <dbReference type="EC" id="5.4.99.22"/>
    </reaction>
</comment>
<dbReference type="FunFam" id="3.30.70.580:FF:000009">
    <property type="entry name" value="Pseudouridine synthase"/>
    <property type="match status" value="1"/>
</dbReference>
<evidence type="ECO:0000256" key="1">
    <source>
        <dbReference type="ARBA" id="ARBA00008348"/>
    </source>
</evidence>
<protein>
    <recommendedName>
        <fullName evidence="8">Pseudouridine synthase</fullName>
        <ecNumber evidence="8">5.4.99.-</ecNumber>
    </recommendedName>
</protein>
<dbReference type="GO" id="GO:0005829">
    <property type="term" value="C:cytosol"/>
    <property type="evidence" value="ECO:0007669"/>
    <property type="project" value="UniProtKB-ARBA"/>
</dbReference>
<dbReference type="GO" id="GO:0003723">
    <property type="term" value="F:RNA binding"/>
    <property type="evidence" value="ECO:0007669"/>
    <property type="project" value="UniProtKB-KW"/>
</dbReference>
<feature type="compositionally biased region" description="Basic and acidic residues" evidence="9">
    <location>
        <begin position="274"/>
        <end position="300"/>
    </location>
</feature>
<dbReference type="PANTHER" id="PTHR47683:SF3">
    <property type="entry name" value="RIBOSOMAL LARGE SUBUNIT PSEUDOURIDINE SYNTHASE B"/>
    <property type="match status" value="1"/>
</dbReference>
<dbReference type="InterPro" id="IPR006145">
    <property type="entry name" value="PsdUridine_synth_RsuA/RluA"/>
</dbReference>
<dbReference type="NCBIfam" id="TIGR00093">
    <property type="entry name" value="pseudouridine synthase"/>
    <property type="match status" value="1"/>
</dbReference>
<dbReference type="SUPFAM" id="SSF55174">
    <property type="entry name" value="Alpha-L RNA-binding motif"/>
    <property type="match status" value="1"/>
</dbReference>
<dbReference type="PROSITE" id="PS50889">
    <property type="entry name" value="S4"/>
    <property type="match status" value="1"/>
</dbReference>
<dbReference type="KEGG" id="mmaa:FR932_12465"/>
<dbReference type="InterPro" id="IPR018496">
    <property type="entry name" value="PsdUridine_synth_RsuA/RluB_CS"/>
</dbReference>
<evidence type="ECO:0000259" key="10">
    <source>
        <dbReference type="SMART" id="SM00363"/>
    </source>
</evidence>
<dbReference type="FunFam" id="3.30.70.1560:FF:000001">
    <property type="entry name" value="Pseudouridine synthase"/>
    <property type="match status" value="1"/>
</dbReference>
<dbReference type="InterPro" id="IPR020094">
    <property type="entry name" value="TruA/RsuA/RluB/E/F_N"/>
</dbReference>
<evidence type="ECO:0000256" key="4">
    <source>
        <dbReference type="ARBA" id="ARBA00023235"/>
    </source>
</evidence>
<comment type="similarity">
    <text evidence="1 8">Belongs to the pseudouridine synthase RsuA family.</text>
</comment>
<feature type="compositionally biased region" description="Basic residues" evidence="9">
    <location>
        <begin position="315"/>
        <end position="337"/>
    </location>
</feature>
<dbReference type="Gene3D" id="3.30.70.580">
    <property type="entry name" value="Pseudouridine synthase I, catalytic domain, N-terminal subdomain"/>
    <property type="match status" value="1"/>
</dbReference>
<dbReference type="FunFam" id="3.10.290.10:FF:000003">
    <property type="entry name" value="Pseudouridine synthase"/>
    <property type="match status" value="1"/>
</dbReference>
<dbReference type="RefSeq" id="WP_019439429.1">
    <property type="nucleotide sequence ID" value="NZ_ALOE01000002.1"/>
</dbReference>
<dbReference type="Pfam" id="PF01479">
    <property type="entry name" value="S4"/>
    <property type="match status" value="1"/>
</dbReference>
<evidence type="ECO:0000256" key="5">
    <source>
        <dbReference type="ARBA" id="ARBA00036944"/>
    </source>
</evidence>
<feature type="domain" description="RNA-binding S4" evidence="10">
    <location>
        <begin position="3"/>
        <end position="62"/>
    </location>
</feature>
<dbReference type="PROSITE" id="PS01149">
    <property type="entry name" value="PSI_RSU"/>
    <property type="match status" value="1"/>
</dbReference>
<gene>
    <name evidence="11" type="primary">rluB</name>
    <name evidence="11" type="ORF">FR932_12465</name>
</gene>
<sequence>MSEKLQKVLARAGLGSRREMEAVIAEGRVSVNGDIVTLGTRVEETDKVRLDGHPVQVITEEENVCRILAYHKPEGELCTRKDPEGRKTVFDRLPPLKSGRWIAIGRLDINTSGLLLFTTDGELANRLMHPSHEVEREYSCRIFGEVTPKIIQNLRMGVELEDGPAKFQKIKGVAEGTGGEGLNQWYNVLLSEGRNREVRRLWESQGIQVSRLIRIRYGSLVLDRRLPRGGWSELALDEINYLRAIVSLPPETTARNLDRKETRIRQGRIRRSLKNNESRQKSKKDGRLGKEVEETNEPRGKGQRTKPTGSGIPLHGKKAPTRQRSPKKGVAKKRSRI</sequence>
<keyword evidence="4 8" id="KW-0413">Isomerase</keyword>
<dbReference type="Pfam" id="PF00849">
    <property type="entry name" value="PseudoU_synth_2"/>
    <property type="match status" value="1"/>
</dbReference>
<dbReference type="PANTHER" id="PTHR47683">
    <property type="entry name" value="PSEUDOURIDINE SYNTHASE FAMILY PROTEIN-RELATED"/>
    <property type="match status" value="1"/>
</dbReference>
<dbReference type="EMBL" id="CP044399">
    <property type="protein sequence ID" value="QFI38602.1"/>
    <property type="molecule type" value="Genomic_DNA"/>
</dbReference>
<evidence type="ECO:0000256" key="9">
    <source>
        <dbReference type="SAM" id="MobiDB-lite"/>
    </source>
</evidence>
<dbReference type="GO" id="GO:0160139">
    <property type="term" value="F:23S rRNA pseudouridine(2605) synthase activity"/>
    <property type="evidence" value="ECO:0007669"/>
    <property type="project" value="UniProtKB-EC"/>
</dbReference>
<accession>A0A5J6WQH5</accession>
<reference evidence="11 12" key="1">
    <citation type="submission" date="2019-09" db="EMBL/GenBank/DDBJ databases">
        <title>Hybrid Assembly of the complete Genome of the Deep-Sea Bacterium Moritella marina from long Nanopore and Illumina reads.</title>
        <authorList>
            <person name="Magin S."/>
            <person name="Georgoulis A."/>
            <person name="Papadimitriou K."/>
            <person name="Iliakis G."/>
            <person name="Vorgias C.E."/>
        </authorList>
    </citation>
    <scope>NUCLEOTIDE SEQUENCE [LARGE SCALE GENOMIC DNA]</scope>
    <source>
        <strain evidence="11 12">MP-1</strain>
    </source>
</reference>
<evidence type="ECO:0000313" key="12">
    <source>
        <dbReference type="Proteomes" id="UP000327424"/>
    </source>
</evidence>
<dbReference type="GO" id="GO:0000455">
    <property type="term" value="P:enzyme-directed rRNA pseudouridine synthesis"/>
    <property type="evidence" value="ECO:0007669"/>
    <property type="project" value="UniProtKB-ARBA"/>
</dbReference>
<dbReference type="InterPro" id="IPR050343">
    <property type="entry name" value="RsuA_PseudoU_synthase"/>
</dbReference>
<dbReference type="InterPro" id="IPR036986">
    <property type="entry name" value="S4_RNA-bd_sf"/>
</dbReference>
<evidence type="ECO:0000313" key="11">
    <source>
        <dbReference type="EMBL" id="QFI38602.1"/>
    </source>
</evidence>
<dbReference type="EC" id="5.4.99.-" evidence="8"/>
<dbReference type="Gene3D" id="3.30.70.1560">
    <property type="entry name" value="Alpha-L RNA-binding motif"/>
    <property type="match status" value="1"/>
</dbReference>